<name>A0A9D2P5E9_9FIRM</name>
<dbReference type="Gene3D" id="2.60.40.10">
    <property type="entry name" value="Immunoglobulins"/>
    <property type="match status" value="1"/>
</dbReference>
<dbReference type="GO" id="GO:0004567">
    <property type="term" value="F:beta-mannosidase activity"/>
    <property type="evidence" value="ECO:0007669"/>
    <property type="project" value="TreeGrafter"/>
</dbReference>
<dbReference type="InterPro" id="IPR050887">
    <property type="entry name" value="Beta-mannosidase_GH2"/>
</dbReference>
<reference evidence="3" key="2">
    <citation type="submission" date="2021-04" db="EMBL/GenBank/DDBJ databases">
        <authorList>
            <person name="Gilroy R."/>
        </authorList>
    </citation>
    <scope>NUCLEOTIDE SEQUENCE</scope>
    <source>
        <strain evidence="3">CHK165-2605</strain>
    </source>
</reference>
<evidence type="ECO:0000313" key="3">
    <source>
        <dbReference type="EMBL" id="HJC43822.1"/>
    </source>
</evidence>
<dbReference type="InterPro" id="IPR013783">
    <property type="entry name" value="Ig-like_fold"/>
</dbReference>
<dbReference type="EMBL" id="DWWI01000192">
    <property type="protein sequence ID" value="HJC43822.1"/>
    <property type="molecule type" value="Genomic_DNA"/>
</dbReference>
<comment type="caution">
    <text evidence="3">The sequence shown here is derived from an EMBL/GenBank/DDBJ whole genome shotgun (WGS) entry which is preliminary data.</text>
</comment>
<feature type="non-terminal residue" evidence="3">
    <location>
        <position position="1"/>
    </location>
</feature>
<dbReference type="SUPFAM" id="SSF51445">
    <property type="entry name" value="(Trans)glycosidases"/>
    <property type="match status" value="1"/>
</dbReference>
<organism evidence="3 4">
    <name type="scientific">Candidatus Mediterraneibacter gallistercoris</name>
    <dbReference type="NCBI Taxonomy" id="2838671"/>
    <lineage>
        <taxon>Bacteria</taxon>
        <taxon>Bacillati</taxon>
        <taxon>Bacillota</taxon>
        <taxon>Clostridia</taxon>
        <taxon>Lachnospirales</taxon>
        <taxon>Lachnospiraceae</taxon>
        <taxon>Mediterraneibacter</taxon>
    </lineage>
</organism>
<evidence type="ECO:0000259" key="2">
    <source>
        <dbReference type="Pfam" id="PF17753"/>
    </source>
</evidence>
<dbReference type="Pfam" id="PF17753">
    <property type="entry name" value="Ig_mannosidase"/>
    <property type="match status" value="1"/>
</dbReference>
<dbReference type="Gene3D" id="3.20.20.80">
    <property type="entry name" value="Glycosidases"/>
    <property type="match status" value="1"/>
</dbReference>
<dbReference type="SUPFAM" id="SSF49303">
    <property type="entry name" value="beta-Galactosidase/glucuronidase domain"/>
    <property type="match status" value="1"/>
</dbReference>
<evidence type="ECO:0000313" key="4">
    <source>
        <dbReference type="Proteomes" id="UP000823895"/>
    </source>
</evidence>
<proteinExistence type="predicted"/>
<dbReference type="AlphaFoldDB" id="A0A9D2P5E9"/>
<keyword evidence="3" id="KW-0378">Hydrolase</keyword>
<dbReference type="Proteomes" id="UP000823895">
    <property type="component" value="Unassembled WGS sequence"/>
</dbReference>
<reference evidence="3" key="1">
    <citation type="journal article" date="2021" name="PeerJ">
        <title>Extensive microbial diversity within the chicken gut microbiome revealed by metagenomics and culture.</title>
        <authorList>
            <person name="Gilroy R."/>
            <person name="Ravi A."/>
            <person name="Getino M."/>
            <person name="Pursley I."/>
            <person name="Horton D.L."/>
            <person name="Alikhan N.F."/>
            <person name="Baker D."/>
            <person name="Gharbi K."/>
            <person name="Hall N."/>
            <person name="Watson M."/>
            <person name="Adriaenssens E.M."/>
            <person name="Foster-Nyarko E."/>
            <person name="Jarju S."/>
            <person name="Secka A."/>
            <person name="Antonio M."/>
            <person name="Oren A."/>
            <person name="Chaudhuri R.R."/>
            <person name="La Ragione R."/>
            <person name="Hildebrand F."/>
            <person name="Pallen M.J."/>
        </authorList>
    </citation>
    <scope>NUCLEOTIDE SEQUENCE</scope>
    <source>
        <strain evidence="3">CHK165-2605</strain>
    </source>
</reference>
<dbReference type="InterPro" id="IPR017853">
    <property type="entry name" value="GH"/>
</dbReference>
<feature type="domain" description="Beta-mannosidase Ig-fold" evidence="2">
    <location>
        <begin position="370"/>
        <end position="453"/>
    </location>
</feature>
<accession>A0A9D2P5E9</accession>
<dbReference type="InterPro" id="IPR036156">
    <property type="entry name" value="Beta-gal/glucu_dom_sf"/>
</dbReference>
<dbReference type="PANTHER" id="PTHR43730">
    <property type="entry name" value="BETA-MANNOSIDASE"/>
    <property type="match status" value="1"/>
</dbReference>
<evidence type="ECO:0000256" key="1">
    <source>
        <dbReference type="ARBA" id="ARBA00023295"/>
    </source>
</evidence>
<protein>
    <submittedName>
        <fullName evidence="3">Glycoside hydrolase family 2 protein</fullName>
    </submittedName>
</protein>
<sequence>LMFACNVYEVTDHFAENCREEVRDNLKRLRHHACLGLICGNNEIESAWHHWEEFQVESAYLRADYIRLFEEILPRAVRETAPDVFYWPSSPSSGGCFDDPDNENNGDTHYWAVWHGQLPFTDFGNHYFRFCSEFGFQSFPCMKTIRSFTEKADRNIFSRVMESHQKNDSANGKMLYYLSENFRCPSTLEQTAYISQILQGMAVRCGVEHWRRNRGRCMGALYWQVNDNWPAPSWSSIDYFGRWKALHYMAKEFYARRAASLEINGGRIRLWAENETAENQDFRMRIFLKKMDYTVVAETATTGSVDAFSSVCGAEIDLEDCRAYRKLKQGCAPDEDPDEALFIEGAVEYEDGTVRRSVETLLPYKYLRLTPPVFRTEVSRKGTAYEISLEADAFAAFVELSVDDADVIFSENYFHMTGRGQKVIILKDEDISGTAVKNEVDLAGRIRIRSVADTFE</sequence>
<dbReference type="PANTHER" id="PTHR43730:SF1">
    <property type="entry name" value="BETA-MANNOSIDASE"/>
    <property type="match status" value="1"/>
</dbReference>
<keyword evidence="1" id="KW-0326">Glycosidase</keyword>
<gene>
    <name evidence="3" type="ORF">H9756_09130</name>
</gene>
<dbReference type="GO" id="GO:0006516">
    <property type="term" value="P:glycoprotein catabolic process"/>
    <property type="evidence" value="ECO:0007669"/>
    <property type="project" value="TreeGrafter"/>
</dbReference>
<dbReference type="InterPro" id="IPR041625">
    <property type="entry name" value="Beta-mannosidase_Ig"/>
</dbReference>